<dbReference type="PRINTS" id="PR00364">
    <property type="entry name" value="DISEASERSIST"/>
</dbReference>
<dbReference type="Proteomes" id="UP000609879">
    <property type="component" value="Unassembled WGS sequence"/>
</dbReference>
<comment type="caution">
    <text evidence="7">The sequence shown here is derived from an EMBL/GenBank/DDBJ whole genome shotgun (WGS) entry which is preliminary data.</text>
</comment>
<dbReference type="EMBL" id="BOMI01000064">
    <property type="protein sequence ID" value="GID74701.1"/>
    <property type="molecule type" value="Genomic_DNA"/>
</dbReference>
<dbReference type="InterPro" id="IPR027417">
    <property type="entry name" value="P-loop_NTPase"/>
</dbReference>
<evidence type="ECO:0000313" key="8">
    <source>
        <dbReference type="Proteomes" id="UP000609879"/>
    </source>
</evidence>
<reference evidence="7 8" key="1">
    <citation type="submission" date="2021-01" db="EMBL/GenBank/DDBJ databases">
        <title>Whole genome shotgun sequence of Actinoplanes deccanensis NBRC 13994.</title>
        <authorList>
            <person name="Komaki H."/>
            <person name="Tamura T."/>
        </authorList>
    </citation>
    <scope>NUCLEOTIDE SEQUENCE [LARGE SCALE GENOMIC DNA]</scope>
    <source>
        <strain evidence="7 8">NBRC 13994</strain>
    </source>
</reference>
<dbReference type="SMART" id="SM00862">
    <property type="entry name" value="Trans_reg_C"/>
    <property type="match status" value="1"/>
</dbReference>
<accession>A0ABQ3Y3Y6</accession>
<evidence type="ECO:0000313" key="7">
    <source>
        <dbReference type="EMBL" id="GID74701.1"/>
    </source>
</evidence>
<dbReference type="InterPro" id="IPR051677">
    <property type="entry name" value="AfsR-DnrI-RedD_regulator"/>
</dbReference>
<name>A0ABQ3Y3Y6_9ACTN</name>
<evidence type="ECO:0000256" key="2">
    <source>
        <dbReference type="ARBA" id="ARBA00023015"/>
    </source>
</evidence>
<evidence type="ECO:0000256" key="5">
    <source>
        <dbReference type="PROSITE-ProRule" id="PRU01091"/>
    </source>
</evidence>
<dbReference type="Gene3D" id="1.10.10.10">
    <property type="entry name" value="Winged helix-like DNA-binding domain superfamily/Winged helix DNA-binding domain"/>
    <property type="match status" value="1"/>
</dbReference>
<feature type="domain" description="OmpR/PhoB-type" evidence="6">
    <location>
        <begin position="1"/>
        <end position="98"/>
    </location>
</feature>
<keyword evidence="3 5" id="KW-0238">DNA-binding</keyword>
<sequence>MIEVRVLGPVTILLDGEPVTVRGNQALAVLAMLAAAHGRPVAADRLIDRLWGAAPPAGAAAVLQSHVSRLRRSLEPHRPPRGAAELLVSEAPGYALRLPAGALDAGRFEQGVRAADGLPPAGALDRLRAALELWRGRPYEQFADHEWAAAEVARLTELHHTARERVVAALLRLDRADEAIPAARALTADDPLRGEPWRLLALALWAASRSGDALAALGEHRRVVADELGLDPDPALAALEQAIREQRAEVLEAAVRPAPSPIRPAQLPRAAPVFAGRASELRRLDRHTPALVVISGTGGVGKTTLALRWAHRAAERYPDGQLHVDLRGFGPEDAAADPGDVLAAFLGALGVPDQRIPPSTPERTALFRSVLAARRMLVVLDNARDSDQVRPLLPGNPGCAVVVTSRSHLIDLVVTDGAHPLRLDAFRPAESVAYLRRRLGDEVVDADPRARDAIVERCGGLPLALALVCARGAFPLAEIDAELAYADGLDGFAVAGVKHDLRAVFSWSYRRLEPLAARMFRLIALHPGPDLSIAAAAALAGTEVAVARALLRRLADDHLLAEHRPGRFVLHDLVRAYARETAGRVDPAEDRAAAVTRLLDFALHSAGNAARAQHPFRRPVMVGDAPPGVGPVRFADAAAAIGWLDLEYDNITALLELCRAERPGHLPGFVWALAPYQQDVRFHLADSLALATDALAATDDRRWTSYLHHVVGRGLLRLNRLAWDHAYRPGGLDEARRLFEEHIEINKRWHNAYGAAGGWMELARFHQRAGDRTAAARAREQALRVLGTARSDRPS</sequence>
<protein>
    <submittedName>
        <fullName evidence="7">SARP family transcriptional regulator</fullName>
    </submittedName>
</protein>
<evidence type="ECO:0000256" key="4">
    <source>
        <dbReference type="ARBA" id="ARBA00023163"/>
    </source>
</evidence>
<dbReference type="InterPro" id="IPR011990">
    <property type="entry name" value="TPR-like_helical_dom_sf"/>
</dbReference>
<organism evidence="7 8">
    <name type="scientific">Paractinoplanes deccanensis</name>
    <dbReference type="NCBI Taxonomy" id="113561"/>
    <lineage>
        <taxon>Bacteria</taxon>
        <taxon>Bacillati</taxon>
        <taxon>Actinomycetota</taxon>
        <taxon>Actinomycetes</taxon>
        <taxon>Micromonosporales</taxon>
        <taxon>Micromonosporaceae</taxon>
        <taxon>Paractinoplanes</taxon>
    </lineage>
</organism>
<dbReference type="PANTHER" id="PTHR35807">
    <property type="entry name" value="TRANSCRIPTIONAL REGULATOR REDD-RELATED"/>
    <property type="match status" value="1"/>
</dbReference>
<dbReference type="SUPFAM" id="SSF46894">
    <property type="entry name" value="C-terminal effector domain of the bipartite response regulators"/>
    <property type="match status" value="1"/>
</dbReference>
<dbReference type="PANTHER" id="PTHR35807:SF1">
    <property type="entry name" value="TRANSCRIPTIONAL REGULATOR REDD"/>
    <property type="match status" value="1"/>
</dbReference>
<proteinExistence type="inferred from homology"/>
<feature type="DNA-binding region" description="OmpR/PhoB-type" evidence="5">
    <location>
        <begin position="1"/>
        <end position="98"/>
    </location>
</feature>
<evidence type="ECO:0000256" key="1">
    <source>
        <dbReference type="ARBA" id="ARBA00005820"/>
    </source>
</evidence>
<dbReference type="InterPro" id="IPR005158">
    <property type="entry name" value="BTAD"/>
</dbReference>
<dbReference type="PROSITE" id="PS51755">
    <property type="entry name" value="OMPR_PHOB"/>
    <property type="match status" value="1"/>
</dbReference>
<dbReference type="SMART" id="SM01043">
    <property type="entry name" value="BTAD"/>
    <property type="match status" value="1"/>
</dbReference>
<keyword evidence="2" id="KW-0805">Transcription regulation</keyword>
<dbReference type="Pfam" id="PF03704">
    <property type="entry name" value="BTAD"/>
    <property type="match status" value="1"/>
</dbReference>
<keyword evidence="4" id="KW-0804">Transcription</keyword>
<dbReference type="InterPro" id="IPR001867">
    <property type="entry name" value="OmpR/PhoB-type_DNA-bd"/>
</dbReference>
<evidence type="ECO:0000256" key="3">
    <source>
        <dbReference type="ARBA" id="ARBA00023125"/>
    </source>
</evidence>
<dbReference type="InterPro" id="IPR016032">
    <property type="entry name" value="Sig_transdc_resp-reg_C-effctor"/>
</dbReference>
<dbReference type="RefSeq" id="WP_203763493.1">
    <property type="nucleotide sequence ID" value="NZ_BAAABO010000012.1"/>
</dbReference>
<dbReference type="InterPro" id="IPR002182">
    <property type="entry name" value="NB-ARC"/>
</dbReference>
<evidence type="ECO:0000259" key="6">
    <source>
        <dbReference type="PROSITE" id="PS51755"/>
    </source>
</evidence>
<dbReference type="SUPFAM" id="SSF48452">
    <property type="entry name" value="TPR-like"/>
    <property type="match status" value="2"/>
</dbReference>
<dbReference type="InterPro" id="IPR036388">
    <property type="entry name" value="WH-like_DNA-bd_sf"/>
</dbReference>
<dbReference type="Pfam" id="PF00931">
    <property type="entry name" value="NB-ARC"/>
    <property type="match status" value="1"/>
</dbReference>
<comment type="similarity">
    <text evidence="1">Belongs to the AfsR/DnrI/RedD regulatory family.</text>
</comment>
<dbReference type="CDD" id="cd15831">
    <property type="entry name" value="BTAD"/>
    <property type="match status" value="1"/>
</dbReference>
<gene>
    <name evidence="7" type="ORF">Ade02nite_33420</name>
</gene>
<dbReference type="SUPFAM" id="SSF52540">
    <property type="entry name" value="P-loop containing nucleoside triphosphate hydrolases"/>
    <property type="match status" value="1"/>
</dbReference>
<dbReference type="Gene3D" id="3.40.50.300">
    <property type="entry name" value="P-loop containing nucleotide triphosphate hydrolases"/>
    <property type="match status" value="1"/>
</dbReference>
<dbReference type="Gene3D" id="1.25.40.10">
    <property type="entry name" value="Tetratricopeptide repeat domain"/>
    <property type="match status" value="1"/>
</dbReference>
<keyword evidence="8" id="KW-1185">Reference proteome</keyword>
<dbReference type="Pfam" id="PF00486">
    <property type="entry name" value="Trans_reg_C"/>
    <property type="match status" value="1"/>
</dbReference>